<keyword evidence="3" id="KW-1185">Reference proteome</keyword>
<name>A0AAV2PR59_MEGNR</name>
<dbReference type="EMBL" id="CAXKWB010001276">
    <property type="protein sequence ID" value="CAL4063810.1"/>
    <property type="molecule type" value="Genomic_DNA"/>
</dbReference>
<comment type="caution">
    <text evidence="2">The sequence shown here is derived from an EMBL/GenBank/DDBJ whole genome shotgun (WGS) entry which is preliminary data.</text>
</comment>
<dbReference type="InterPro" id="IPR009836">
    <property type="entry name" value="GRDP-like"/>
</dbReference>
<dbReference type="Pfam" id="PF07173">
    <property type="entry name" value="GRDP-like"/>
    <property type="match status" value="1"/>
</dbReference>
<organism evidence="2 3">
    <name type="scientific">Meganyctiphanes norvegica</name>
    <name type="common">Northern krill</name>
    <name type="synonym">Thysanopoda norvegica</name>
    <dbReference type="NCBI Taxonomy" id="48144"/>
    <lineage>
        <taxon>Eukaryota</taxon>
        <taxon>Metazoa</taxon>
        <taxon>Ecdysozoa</taxon>
        <taxon>Arthropoda</taxon>
        <taxon>Crustacea</taxon>
        <taxon>Multicrustacea</taxon>
        <taxon>Malacostraca</taxon>
        <taxon>Eumalacostraca</taxon>
        <taxon>Eucarida</taxon>
        <taxon>Euphausiacea</taxon>
        <taxon>Euphausiidae</taxon>
        <taxon>Meganyctiphanes</taxon>
    </lineage>
</organism>
<proteinExistence type="predicted"/>
<feature type="compositionally biased region" description="Low complexity" evidence="1">
    <location>
        <begin position="585"/>
        <end position="595"/>
    </location>
</feature>
<feature type="region of interest" description="Disordered" evidence="1">
    <location>
        <begin position="585"/>
        <end position="605"/>
    </location>
</feature>
<feature type="region of interest" description="Disordered" evidence="1">
    <location>
        <begin position="632"/>
        <end position="665"/>
    </location>
</feature>
<evidence type="ECO:0000313" key="2">
    <source>
        <dbReference type="EMBL" id="CAL4063810.1"/>
    </source>
</evidence>
<accession>A0AAV2PR59</accession>
<dbReference type="AlphaFoldDB" id="A0AAV2PR59"/>
<evidence type="ECO:0000313" key="3">
    <source>
        <dbReference type="Proteomes" id="UP001497623"/>
    </source>
</evidence>
<gene>
    <name evidence="2" type="ORF">MNOR_LOCUS3665</name>
</gene>
<dbReference type="PANTHER" id="PTHR34365:SF7">
    <property type="entry name" value="GLYCINE-RICH DOMAIN-CONTAINING PROTEIN 1"/>
    <property type="match status" value="1"/>
</dbReference>
<sequence length="790" mass="87670">MVTVKNRLKGPTQIQFSLNLIRAAQRELQFLYFVNSHPALYRGALVKKAIDRYELLWLPLAANCTEKVLAPPSDVHWVWYVHMLAPEFYARDCKDVVGQIVDHKLFKLKALKKAHKRTRKLWTEMYPDEPFDVILDGSQPVALQQYTSLISFDLEAAISRQAAFYYQVSLPHSLTKPFLKEAVERYKKFLYLKSRYPKEFLVPCYDMDIIWHAHMVHPKKYIKDTQRVIGHTLNHDDSVNDRSPGSKLNTSDASTRSLWAATFGEQFSRHGSMFRGDPPSSVIEPVPPELKQTAKGCGFKLHVKKLTIDGAPPGTLKIKLFHQYVNLEKQRLGKMTLFKEHGYDKSEHNIADLGFEFTLPDKVVSDCFILEMSQKDGIKSMLSSSGQNFEYNGNFRFTELLELRGESASIIKRFIQDSIRVELTFGVRVVTAKHYTTMAVLTGPFKPTVLDSKLVRSLYGIVPNKDDSPDIFKAEMATHRVVNDTYPHKAQVLEVEVYHSRQLLHSAVHLYAESPRGRHLVAVSHTVDNNSIPTPQDLAYNSESNLTHRIISLNPRRGERAMVIKTHEGDWAMVTAEWAGLTPGVPTVSTTSSRTQLNGDCGSRVSGSGGATAGFGGSTSNGSHMVTSAGGAGAVAGGGSSASKSSSPVDAASRTPGVRGRPGSPGHLLLHIHQLRQFQYKPVILPYERREYTFCLGGVTIDMERGVLEVNMGNPNLVENISLALTAAVLHVLCQPRPSNEKPVAGQTNRIPVEKLSLLHALGYYADSAPHNSYLKSCSNDGCGGCGSCG</sequence>
<evidence type="ECO:0000256" key="1">
    <source>
        <dbReference type="SAM" id="MobiDB-lite"/>
    </source>
</evidence>
<feature type="compositionally biased region" description="Low complexity" evidence="1">
    <location>
        <begin position="641"/>
        <end position="653"/>
    </location>
</feature>
<reference evidence="2 3" key="1">
    <citation type="submission" date="2024-05" db="EMBL/GenBank/DDBJ databases">
        <authorList>
            <person name="Wallberg A."/>
        </authorList>
    </citation>
    <scope>NUCLEOTIDE SEQUENCE [LARGE SCALE GENOMIC DNA]</scope>
</reference>
<dbReference type="Proteomes" id="UP001497623">
    <property type="component" value="Unassembled WGS sequence"/>
</dbReference>
<dbReference type="PANTHER" id="PTHR34365">
    <property type="entry name" value="ENOLASE (DUF1399)"/>
    <property type="match status" value="1"/>
</dbReference>
<feature type="non-terminal residue" evidence="2">
    <location>
        <position position="790"/>
    </location>
</feature>
<protein>
    <submittedName>
        <fullName evidence="2">Uncharacterized protein</fullName>
    </submittedName>
</protein>